<dbReference type="GO" id="GO:0009986">
    <property type="term" value="C:cell surface"/>
    <property type="evidence" value="ECO:0007669"/>
    <property type="project" value="TreeGrafter"/>
</dbReference>
<dbReference type="GO" id="GO:0007160">
    <property type="term" value="P:cell-matrix adhesion"/>
    <property type="evidence" value="ECO:0007669"/>
    <property type="project" value="TreeGrafter"/>
</dbReference>
<proteinExistence type="inferred from homology"/>
<dbReference type="GO" id="GO:0007229">
    <property type="term" value="P:integrin-mediated signaling pathway"/>
    <property type="evidence" value="ECO:0007669"/>
    <property type="project" value="UniProtKB-KW"/>
</dbReference>
<evidence type="ECO:0000256" key="6">
    <source>
        <dbReference type="ARBA" id="ARBA00022989"/>
    </source>
</evidence>
<dbReference type="Gene3D" id="3.40.50.410">
    <property type="entry name" value="von Willebrand factor, type A domain"/>
    <property type="match status" value="1"/>
</dbReference>
<evidence type="ECO:0000313" key="12">
    <source>
        <dbReference type="EnsemblMetazoa" id="G32839.1:cds"/>
    </source>
</evidence>
<feature type="domain" description="Integrin beta subunit VWA" evidence="11">
    <location>
        <begin position="5"/>
        <end position="339"/>
    </location>
</feature>
<keyword evidence="8" id="KW-0472">Membrane</keyword>
<evidence type="ECO:0000256" key="5">
    <source>
        <dbReference type="ARBA" id="ARBA00022737"/>
    </source>
</evidence>
<sequence length="481" mass="53720">MIYVCLQNKEFSDGGPGLDPIQIKPQRIKIGLVPTNEISNITTDFRFGLGTAMDKVVSPFVRRDPKYLLYPCGTRHIYCDHPYSFLHRQSLTADTDAFKAALGKVNRTGSQDLVEGLFDGLMQVMVCGDKIGWRRKARRMVVYATDVNFHQAGDGRMAGILEPNDGLCHLDEKGYYTKAEIQDYPSVGQIIQKARENNINVIFVIGGKERTIMRSNYYDGLARHLPGNIHNASALSNDSKNILDIIRENYRKLREAVKLSTDGIPKELVLRIYSNCGTGRILEKTNMCEKLSFDTRVNFTIAFESKLTTCPSQRSFNMTIFSEGLEDRVQIEVEHQCDCDCQREPEAEPNSTKCNQRGMYECGVCHCNEGWSGDSCQCDQRGTEAEACGTEAGYRPAHGNCSCGKCVCTSEFSGIACDCLKSDKMCRDYNRVSTSRVDGRRPKTSVIFINFTQSALATESVSVESAVVTQDSVERCVTNVL</sequence>
<evidence type="ECO:0000256" key="8">
    <source>
        <dbReference type="ARBA" id="ARBA00023136"/>
    </source>
</evidence>
<keyword evidence="10" id="KW-0325">Glycoprotein</keyword>
<evidence type="ECO:0000256" key="1">
    <source>
        <dbReference type="ARBA" id="ARBA00004479"/>
    </source>
</evidence>
<comment type="similarity">
    <text evidence="2">Belongs to the integrin beta chain family.</text>
</comment>
<keyword evidence="4" id="KW-0812">Transmembrane</keyword>
<dbReference type="GO" id="GO:0008305">
    <property type="term" value="C:integrin complex"/>
    <property type="evidence" value="ECO:0007669"/>
    <property type="project" value="TreeGrafter"/>
</dbReference>
<evidence type="ECO:0000256" key="9">
    <source>
        <dbReference type="ARBA" id="ARBA00023157"/>
    </source>
</evidence>
<dbReference type="InterPro" id="IPR015812">
    <property type="entry name" value="Integrin_bsu"/>
</dbReference>
<reference evidence="12" key="1">
    <citation type="submission" date="2022-08" db="UniProtKB">
        <authorList>
            <consortium name="EnsemblMetazoa"/>
        </authorList>
    </citation>
    <scope>IDENTIFICATION</scope>
    <source>
        <strain evidence="12">05x7-T-G4-1.051#20</strain>
    </source>
</reference>
<dbReference type="AlphaFoldDB" id="A0A8W8MC63"/>
<evidence type="ECO:0000256" key="7">
    <source>
        <dbReference type="ARBA" id="ARBA00023037"/>
    </source>
</evidence>
<dbReference type="GO" id="GO:0033627">
    <property type="term" value="P:cell adhesion mediated by integrin"/>
    <property type="evidence" value="ECO:0007669"/>
    <property type="project" value="TreeGrafter"/>
</dbReference>
<evidence type="ECO:0000256" key="3">
    <source>
        <dbReference type="ARBA" id="ARBA00022536"/>
    </source>
</evidence>
<keyword evidence="5" id="KW-0677">Repeat</keyword>
<name>A0A8W8MC63_MAGGI</name>
<dbReference type="GO" id="GO:0005178">
    <property type="term" value="F:integrin binding"/>
    <property type="evidence" value="ECO:0007669"/>
    <property type="project" value="TreeGrafter"/>
</dbReference>
<evidence type="ECO:0000259" key="11">
    <source>
        <dbReference type="SMART" id="SM00187"/>
    </source>
</evidence>
<keyword evidence="7" id="KW-0401">Integrin</keyword>
<dbReference type="Pfam" id="PF18372">
    <property type="entry name" value="I-EGF_1"/>
    <property type="match status" value="1"/>
</dbReference>
<protein>
    <recommendedName>
        <fullName evidence="11">Integrin beta subunit VWA domain-containing protein</fullName>
    </recommendedName>
</protein>
<organism evidence="12 13">
    <name type="scientific">Magallana gigas</name>
    <name type="common">Pacific oyster</name>
    <name type="synonym">Crassostrea gigas</name>
    <dbReference type="NCBI Taxonomy" id="29159"/>
    <lineage>
        <taxon>Eukaryota</taxon>
        <taxon>Metazoa</taxon>
        <taxon>Spiralia</taxon>
        <taxon>Lophotrochozoa</taxon>
        <taxon>Mollusca</taxon>
        <taxon>Bivalvia</taxon>
        <taxon>Autobranchia</taxon>
        <taxon>Pteriomorphia</taxon>
        <taxon>Ostreida</taxon>
        <taxon>Ostreoidea</taxon>
        <taxon>Ostreidae</taxon>
        <taxon>Magallana</taxon>
    </lineage>
</organism>
<dbReference type="GO" id="GO:0098609">
    <property type="term" value="P:cell-cell adhesion"/>
    <property type="evidence" value="ECO:0007669"/>
    <property type="project" value="TreeGrafter"/>
</dbReference>
<accession>A0A8W8MC63</accession>
<dbReference type="SUPFAM" id="SSF53300">
    <property type="entry name" value="vWA-like"/>
    <property type="match status" value="1"/>
</dbReference>
<keyword evidence="6" id="KW-1133">Transmembrane helix</keyword>
<dbReference type="GO" id="GO:0005925">
    <property type="term" value="C:focal adhesion"/>
    <property type="evidence" value="ECO:0007669"/>
    <property type="project" value="TreeGrafter"/>
</dbReference>
<comment type="subcellular location">
    <subcellularLocation>
        <location evidence="1">Membrane</location>
        <topology evidence="1">Single-pass type I membrane protein</topology>
    </subcellularLocation>
</comment>
<evidence type="ECO:0000256" key="4">
    <source>
        <dbReference type="ARBA" id="ARBA00022692"/>
    </source>
</evidence>
<dbReference type="EnsemblMetazoa" id="G32839.1">
    <property type="protein sequence ID" value="G32839.1:cds"/>
    <property type="gene ID" value="G32839"/>
</dbReference>
<dbReference type="SUPFAM" id="SSF69179">
    <property type="entry name" value="Integrin domains"/>
    <property type="match status" value="1"/>
</dbReference>
<dbReference type="InterPro" id="IPR032695">
    <property type="entry name" value="Integrin_dom_sf"/>
</dbReference>
<dbReference type="InterPro" id="IPR040622">
    <property type="entry name" value="EGF_integrin_1"/>
</dbReference>
<keyword evidence="3" id="KW-0245">EGF-like domain</keyword>
<evidence type="ECO:0000256" key="2">
    <source>
        <dbReference type="ARBA" id="ARBA00007449"/>
    </source>
</evidence>
<dbReference type="SMART" id="SM00187">
    <property type="entry name" value="INB"/>
    <property type="match status" value="1"/>
</dbReference>
<dbReference type="InterPro" id="IPR036465">
    <property type="entry name" value="vWFA_dom_sf"/>
</dbReference>
<dbReference type="PANTHER" id="PTHR10082">
    <property type="entry name" value="INTEGRIN BETA SUBUNIT"/>
    <property type="match status" value="1"/>
</dbReference>
<keyword evidence="13" id="KW-1185">Reference proteome</keyword>
<dbReference type="FunFam" id="2.10.25.10:FF:000075">
    <property type="entry name" value="Integrin beta"/>
    <property type="match status" value="1"/>
</dbReference>
<dbReference type="Proteomes" id="UP000005408">
    <property type="component" value="Unassembled WGS sequence"/>
</dbReference>
<keyword evidence="9" id="KW-1015">Disulfide bond</keyword>
<dbReference type="GO" id="GO:0016477">
    <property type="term" value="P:cell migration"/>
    <property type="evidence" value="ECO:0007669"/>
    <property type="project" value="TreeGrafter"/>
</dbReference>
<dbReference type="Pfam" id="PF00362">
    <property type="entry name" value="Integrin_beta"/>
    <property type="match status" value="1"/>
</dbReference>
<dbReference type="Gene3D" id="2.60.40.1510">
    <property type="entry name" value="ntegrin, alpha v. Chain A, domain 3"/>
    <property type="match status" value="1"/>
</dbReference>
<dbReference type="InterPro" id="IPR002369">
    <property type="entry name" value="Integrin_bsu_VWA"/>
</dbReference>
<evidence type="ECO:0000313" key="13">
    <source>
        <dbReference type="Proteomes" id="UP000005408"/>
    </source>
</evidence>
<dbReference type="PANTHER" id="PTHR10082:SF60">
    <property type="entry name" value="INTEGRIN BETA-PS"/>
    <property type="match status" value="1"/>
</dbReference>
<evidence type="ECO:0000256" key="10">
    <source>
        <dbReference type="ARBA" id="ARBA00023180"/>
    </source>
</evidence>